<reference evidence="1" key="1">
    <citation type="submission" date="2022-07" db="EMBL/GenBank/DDBJ databases">
        <title>Phylogenomic reconstructions and comparative analyses of Kickxellomycotina fungi.</title>
        <authorList>
            <person name="Reynolds N.K."/>
            <person name="Stajich J.E."/>
            <person name="Barry K."/>
            <person name="Grigoriev I.V."/>
            <person name="Crous P."/>
            <person name="Smith M.E."/>
        </authorList>
    </citation>
    <scope>NUCLEOTIDE SEQUENCE</scope>
    <source>
        <strain evidence="1">NRRL 5244</strain>
    </source>
</reference>
<evidence type="ECO:0000313" key="1">
    <source>
        <dbReference type="EMBL" id="KAJ1938403.1"/>
    </source>
</evidence>
<accession>A0ACC1J5R1</accession>
<gene>
    <name evidence="1" type="primary">MET2</name>
    <name evidence="1" type="ORF">FBU59_004450</name>
</gene>
<comment type="caution">
    <text evidence="1">The sequence shown here is derived from an EMBL/GenBank/DDBJ whole genome shotgun (WGS) entry which is preliminary data.</text>
</comment>
<dbReference type="Proteomes" id="UP001150603">
    <property type="component" value="Unassembled WGS sequence"/>
</dbReference>
<dbReference type="EC" id="2.3.1.31" evidence="1"/>
<keyword evidence="1" id="KW-0808">Transferase</keyword>
<organism evidence="1 2">
    <name type="scientific">Linderina macrospora</name>
    <dbReference type="NCBI Taxonomy" id="4868"/>
    <lineage>
        <taxon>Eukaryota</taxon>
        <taxon>Fungi</taxon>
        <taxon>Fungi incertae sedis</taxon>
        <taxon>Zoopagomycota</taxon>
        <taxon>Kickxellomycotina</taxon>
        <taxon>Kickxellomycetes</taxon>
        <taxon>Kickxellales</taxon>
        <taxon>Kickxellaceae</taxon>
        <taxon>Linderina</taxon>
    </lineage>
</organism>
<evidence type="ECO:0000313" key="2">
    <source>
        <dbReference type="Proteomes" id="UP001150603"/>
    </source>
</evidence>
<keyword evidence="1" id="KW-0012">Acyltransferase</keyword>
<protein>
    <submittedName>
        <fullName evidence="1">Homoserine O- acetyltransferase</fullName>
        <ecNumber evidence="1">2.3.1.31</ecNumber>
    </submittedName>
</protein>
<proteinExistence type="predicted"/>
<dbReference type="EMBL" id="JANBPW010003187">
    <property type="protein sequence ID" value="KAJ1938403.1"/>
    <property type="molecule type" value="Genomic_DNA"/>
</dbReference>
<name>A0ACC1J5R1_9FUNG</name>
<keyword evidence="2" id="KW-1185">Reference proteome</keyword>
<sequence length="202" mass="21855">MVAYNNSNTNPFTALVDDQSIMTLSEFTLESGITLRDVPVAYKTWGQLNAGANNCMVICHALTGSADVSDWWGPLLGAGRAFDTSKFFVVCCNVLGSPYGSASPLTWNSETSQAYGPDFPLTSIRDDVRLHRTVLDLLGVKQVAICIGGSLGGMQCLEWAMLGSEYVRVIVPIATCGKHSAWGISWGEAQRQAIYSDPNYCK</sequence>